<feature type="chain" id="PRO_5011715528" description="Lipoprotein" evidence="2">
    <location>
        <begin position="19"/>
        <end position="79"/>
    </location>
</feature>
<keyword evidence="2" id="KW-0732">Signal</keyword>
<dbReference type="STRING" id="29529.SAMN04488122_3942"/>
<dbReference type="EMBL" id="FOJG01000002">
    <property type="protein sequence ID" value="SEW50743.1"/>
    <property type="molecule type" value="Genomic_DNA"/>
</dbReference>
<feature type="signal peptide" evidence="2">
    <location>
        <begin position="1"/>
        <end position="18"/>
    </location>
</feature>
<name>A0A1I0S5Z9_9BACT</name>
<organism evidence="3 4">
    <name type="scientific">Chitinophaga arvensicola</name>
    <dbReference type="NCBI Taxonomy" id="29529"/>
    <lineage>
        <taxon>Bacteria</taxon>
        <taxon>Pseudomonadati</taxon>
        <taxon>Bacteroidota</taxon>
        <taxon>Chitinophagia</taxon>
        <taxon>Chitinophagales</taxon>
        <taxon>Chitinophagaceae</taxon>
        <taxon>Chitinophaga</taxon>
    </lineage>
</organism>
<dbReference type="OrthoDB" id="676883at2"/>
<proteinExistence type="predicted"/>
<evidence type="ECO:0000256" key="1">
    <source>
        <dbReference type="SAM" id="MobiDB-lite"/>
    </source>
</evidence>
<reference evidence="4" key="1">
    <citation type="submission" date="2016-10" db="EMBL/GenBank/DDBJ databases">
        <authorList>
            <person name="Varghese N."/>
            <person name="Submissions S."/>
        </authorList>
    </citation>
    <scope>NUCLEOTIDE SEQUENCE [LARGE SCALE GENOMIC DNA]</scope>
    <source>
        <strain evidence="4">DSM 3695</strain>
    </source>
</reference>
<sequence>MKVTNMLMLAGVSVLMLAACGNGNKTNTDSTLNSSDTAGLIQQDTIPAAQMPPGAINPGEDSARFGTGTADSSKNRPRP</sequence>
<dbReference type="RefSeq" id="WP_089897317.1">
    <property type="nucleotide sequence ID" value="NZ_FOJG01000002.1"/>
</dbReference>
<evidence type="ECO:0000256" key="2">
    <source>
        <dbReference type="SAM" id="SignalP"/>
    </source>
</evidence>
<evidence type="ECO:0008006" key="5">
    <source>
        <dbReference type="Google" id="ProtNLM"/>
    </source>
</evidence>
<feature type="region of interest" description="Disordered" evidence="1">
    <location>
        <begin position="48"/>
        <end position="79"/>
    </location>
</feature>
<dbReference type="PROSITE" id="PS51257">
    <property type="entry name" value="PROKAR_LIPOPROTEIN"/>
    <property type="match status" value="1"/>
</dbReference>
<dbReference type="AlphaFoldDB" id="A0A1I0S5Z9"/>
<keyword evidence="4" id="KW-1185">Reference proteome</keyword>
<protein>
    <recommendedName>
        <fullName evidence="5">Lipoprotein</fullName>
    </recommendedName>
</protein>
<evidence type="ECO:0000313" key="3">
    <source>
        <dbReference type="EMBL" id="SEW50743.1"/>
    </source>
</evidence>
<accession>A0A1I0S5Z9</accession>
<evidence type="ECO:0000313" key="4">
    <source>
        <dbReference type="Proteomes" id="UP000199310"/>
    </source>
</evidence>
<dbReference type="Proteomes" id="UP000199310">
    <property type="component" value="Unassembled WGS sequence"/>
</dbReference>
<gene>
    <name evidence="3" type="ORF">SAMN04488122_3942</name>
</gene>